<dbReference type="Pfam" id="PF00550">
    <property type="entry name" value="PP-binding"/>
    <property type="match status" value="1"/>
</dbReference>
<organism evidence="2 3">
    <name type="scientific">Motilibacter deserti</name>
    <dbReference type="NCBI Taxonomy" id="2714956"/>
    <lineage>
        <taxon>Bacteria</taxon>
        <taxon>Bacillati</taxon>
        <taxon>Actinomycetota</taxon>
        <taxon>Actinomycetes</taxon>
        <taxon>Motilibacterales</taxon>
        <taxon>Motilibacteraceae</taxon>
        <taxon>Motilibacter</taxon>
    </lineage>
</organism>
<protein>
    <submittedName>
        <fullName evidence="2">Acyl carrier protein</fullName>
    </submittedName>
</protein>
<name>A0ABX0H175_9ACTN</name>
<dbReference type="RefSeq" id="WP_166285030.1">
    <property type="nucleotide sequence ID" value="NZ_JAANNP010000251.1"/>
</dbReference>
<sequence>MSVTTPERTARMNELREMIAEVLEVEPEEMTETSLFIEDHDADSLRAIEILARLEKTYRVEIPQEELATMVNLEAIYAAVATRLDWQG</sequence>
<evidence type="ECO:0000313" key="3">
    <source>
        <dbReference type="Proteomes" id="UP000800981"/>
    </source>
</evidence>
<dbReference type="InterPro" id="IPR009081">
    <property type="entry name" value="PP-bd_ACP"/>
</dbReference>
<dbReference type="Gene3D" id="1.10.1200.10">
    <property type="entry name" value="ACP-like"/>
    <property type="match status" value="1"/>
</dbReference>
<proteinExistence type="predicted"/>
<dbReference type="Proteomes" id="UP000800981">
    <property type="component" value="Unassembled WGS sequence"/>
</dbReference>
<keyword evidence="3" id="KW-1185">Reference proteome</keyword>
<comment type="caution">
    <text evidence="2">The sequence shown here is derived from an EMBL/GenBank/DDBJ whole genome shotgun (WGS) entry which is preliminary data.</text>
</comment>
<dbReference type="EMBL" id="JAANNP010000251">
    <property type="protein sequence ID" value="NHC16630.1"/>
    <property type="molecule type" value="Genomic_DNA"/>
</dbReference>
<dbReference type="SUPFAM" id="SSF47336">
    <property type="entry name" value="ACP-like"/>
    <property type="match status" value="1"/>
</dbReference>
<evidence type="ECO:0000259" key="1">
    <source>
        <dbReference type="PROSITE" id="PS50075"/>
    </source>
</evidence>
<evidence type="ECO:0000313" key="2">
    <source>
        <dbReference type="EMBL" id="NHC16630.1"/>
    </source>
</evidence>
<dbReference type="InterPro" id="IPR036736">
    <property type="entry name" value="ACP-like_sf"/>
</dbReference>
<reference evidence="2 3" key="1">
    <citation type="submission" date="2020-03" db="EMBL/GenBank/DDBJ databases">
        <title>Two novel Motilibacter sp.</title>
        <authorList>
            <person name="Liu S."/>
        </authorList>
    </citation>
    <scope>NUCLEOTIDE SEQUENCE [LARGE SCALE GENOMIC DNA]</scope>
    <source>
        <strain evidence="2 3">E257</strain>
    </source>
</reference>
<dbReference type="PROSITE" id="PS50075">
    <property type="entry name" value="CARRIER"/>
    <property type="match status" value="1"/>
</dbReference>
<gene>
    <name evidence="2" type="ORF">G9H71_22885</name>
</gene>
<feature type="domain" description="Carrier" evidence="1">
    <location>
        <begin position="6"/>
        <end position="84"/>
    </location>
</feature>
<accession>A0ABX0H175</accession>